<dbReference type="OrthoDB" id="2870746at2"/>
<dbReference type="Proteomes" id="UP000031449">
    <property type="component" value="Chromosome"/>
</dbReference>
<reference evidence="1 2" key="1">
    <citation type="submission" date="2014-08" db="EMBL/GenBank/DDBJ databases">
        <title>Complete genome of a marine bacteria Jeotgalibacillus malaysiensis.</title>
        <authorList>
            <person name="Yaakop A.S."/>
            <person name="Chan K.-G."/>
            <person name="Goh K.M."/>
        </authorList>
    </citation>
    <scope>NUCLEOTIDE SEQUENCE [LARGE SCALE GENOMIC DNA]</scope>
    <source>
        <strain evidence="1 2">D5</strain>
    </source>
</reference>
<accession>A0A0B5AP03</accession>
<dbReference type="HOGENOM" id="CLU_1755183_0_0_9"/>
<evidence type="ECO:0000313" key="2">
    <source>
        <dbReference type="Proteomes" id="UP000031449"/>
    </source>
</evidence>
<keyword evidence="2" id="KW-1185">Reference proteome</keyword>
<organism evidence="1 2">
    <name type="scientific">Jeotgalibacillus malaysiensis</name>
    <dbReference type="NCBI Taxonomy" id="1508404"/>
    <lineage>
        <taxon>Bacteria</taxon>
        <taxon>Bacillati</taxon>
        <taxon>Bacillota</taxon>
        <taxon>Bacilli</taxon>
        <taxon>Bacillales</taxon>
        <taxon>Caryophanaceae</taxon>
        <taxon>Jeotgalibacillus</taxon>
    </lineage>
</organism>
<dbReference type="EMBL" id="CP009416">
    <property type="protein sequence ID" value="AJD89764.1"/>
    <property type="molecule type" value="Genomic_DNA"/>
</dbReference>
<dbReference type="BioCyc" id="JESP1508404:G14D9-9664-MONOMER"/>
<proteinExistence type="predicted"/>
<dbReference type="AlphaFoldDB" id="A0A0B5AP03"/>
<protein>
    <submittedName>
        <fullName evidence="1">Uncharacterized protein</fullName>
    </submittedName>
</protein>
<sequence>MKVIKILGTLTIAVGLFLSGYFTHKLTNENVQEVSREVQFSYRSNEQPNQINLEKSYTDLEDQNIVDNTMMIMMHKKPSSEVMDIDHPDMYINVLSPKQHTGLVDSRVWFTESGAVIGDRVGESWDQVEYFEVNEQDADYLKEQGGFEEM</sequence>
<evidence type="ECO:0000313" key="1">
    <source>
        <dbReference type="EMBL" id="AJD89764.1"/>
    </source>
</evidence>
<dbReference type="KEGG" id="jeo:JMA_04470"/>
<name>A0A0B5AP03_9BACL</name>
<gene>
    <name evidence="1" type="ORF">JMA_04470</name>
</gene>